<keyword evidence="3" id="KW-1185">Reference proteome</keyword>
<keyword evidence="1" id="KW-1133">Transmembrane helix</keyword>
<keyword evidence="1" id="KW-0812">Transmembrane</keyword>
<sequence length="215" mass="25311">MIEFQSLALFVVCYSIVFFLIIEKKLSDFKSPKQTLFGQKRTWRNLYRYQITLRNENIDGELLGSIPRTINLCVHLRSKRFPIRSWTMILACSAFTSGPSKMMSSSLLASKDRSLRLRLVCSRRLLQHDQAFLELKCFDLRIAYGRRRYCTIRAHVHPKLRAINGLLLPFSYFLSDSIQFDQDLEHFNSSHTRLFAQSNKFSPYGMQRRLHFFAP</sequence>
<proteinExistence type="predicted"/>
<dbReference type="EMBL" id="CAIX01000024">
    <property type="protein sequence ID" value="CCI41777.1"/>
    <property type="molecule type" value="Genomic_DNA"/>
</dbReference>
<keyword evidence="1" id="KW-0472">Membrane</keyword>
<evidence type="ECO:0000256" key="1">
    <source>
        <dbReference type="SAM" id="Phobius"/>
    </source>
</evidence>
<name>A0A024G519_9STRA</name>
<accession>A0A024G519</accession>
<gene>
    <name evidence="2" type="ORF">BN9_025610</name>
</gene>
<reference evidence="2 3" key="1">
    <citation type="submission" date="2012-05" db="EMBL/GenBank/DDBJ databases">
        <title>Recombination and specialization in a pathogen metapopulation.</title>
        <authorList>
            <person name="Gardiner A."/>
            <person name="Kemen E."/>
            <person name="Schultz-Larsen T."/>
            <person name="MacLean D."/>
            <person name="Van Oosterhout C."/>
            <person name="Jones J.D.G."/>
        </authorList>
    </citation>
    <scope>NUCLEOTIDE SEQUENCE [LARGE SCALE GENOMIC DNA]</scope>
    <source>
        <strain evidence="2 3">Ac Nc2</strain>
    </source>
</reference>
<evidence type="ECO:0000313" key="3">
    <source>
        <dbReference type="Proteomes" id="UP000053237"/>
    </source>
</evidence>
<protein>
    <submittedName>
        <fullName evidence="2">Uncharacterized protein</fullName>
    </submittedName>
</protein>
<dbReference type="Proteomes" id="UP000053237">
    <property type="component" value="Unassembled WGS sequence"/>
</dbReference>
<dbReference type="InParanoid" id="A0A024G519"/>
<organism evidence="2 3">
    <name type="scientific">Albugo candida</name>
    <dbReference type="NCBI Taxonomy" id="65357"/>
    <lineage>
        <taxon>Eukaryota</taxon>
        <taxon>Sar</taxon>
        <taxon>Stramenopiles</taxon>
        <taxon>Oomycota</taxon>
        <taxon>Peronosporomycetes</taxon>
        <taxon>Albuginales</taxon>
        <taxon>Albuginaceae</taxon>
        <taxon>Albugo</taxon>
    </lineage>
</organism>
<feature type="transmembrane region" description="Helical" evidence="1">
    <location>
        <begin position="6"/>
        <end position="22"/>
    </location>
</feature>
<comment type="caution">
    <text evidence="2">The sequence shown here is derived from an EMBL/GenBank/DDBJ whole genome shotgun (WGS) entry which is preliminary data.</text>
</comment>
<dbReference type="AlphaFoldDB" id="A0A024G519"/>
<evidence type="ECO:0000313" key="2">
    <source>
        <dbReference type="EMBL" id="CCI41777.1"/>
    </source>
</evidence>